<dbReference type="Proteomes" id="UP000554482">
    <property type="component" value="Unassembled WGS sequence"/>
</dbReference>
<feature type="binding site" evidence="12">
    <location>
        <begin position="81"/>
        <end position="85"/>
    </location>
    <ligand>
        <name>substrate</name>
    </ligand>
</feature>
<dbReference type="UniPathway" id="UPA00916">
    <property type="reaction ID" value="UER00889"/>
</dbReference>
<keyword evidence="10 12" id="KW-0630">Potassium</keyword>
<evidence type="ECO:0000256" key="5">
    <source>
        <dbReference type="ARBA" id="ARBA00022723"/>
    </source>
</evidence>
<dbReference type="PANTHER" id="PTHR10584:SF166">
    <property type="entry name" value="RIBOKINASE"/>
    <property type="match status" value="1"/>
</dbReference>
<keyword evidence="9 12" id="KW-0460">Magnesium</keyword>
<dbReference type="SUPFAM" id="SSF53613">
    <property type="entry name" value="Ribokinase-like"/>
    <property type="match status" value="1"/>
</dbReference>
<feature type="binding site" evidence="12">
    <location>
        <position position="361"/>
    </location>
    <ligand>
        <name>K(+)</name>
        <dbReference type="ChEBI" id="CHEBI:29103"/>
    </ligand>
</feature>
<dbReference type="InterPro" id="IPR011611">
    <property type="entry name" value="PfkB_dom"/>
</dbReference>
<evidence type="ECO:0000256" key="9">
    <source>
        <dbReference type="ARBA" id="ARBA00022842"/>
    </source>
</evidence>
<keyword evidence="4 12" id="KW-0808">Transferase</keyword>
<dbReference type="AlphaFoldDB" id="A0A7J6URL7"/>
<evidence type="ECO:0000256" key="13">
    <source>
        <dbReference type="SAM" id="MobiDB-lite"/>
    </source>
</evidence>
<dbReference type="HAMAP" id="MF_01987">
    <property type="entry name" value="Ribokinase"/>
    <property type="match status" value="1"/>
</dbReference>
<comment type="catalytic activity">
    <reaction evidence="12">
        <text>D-ribose + ATP = D-ribose 5-phosphate + ADP + H(+)</text>
        <dbReference type="Rhea" id="RHEA:13697"/>
        <dbReference type="ChEBI" id="CHEBI:15378"/>
        <dbReference type="ChEBI" id="CHEBI:30616"/>
        <dbReference type="ChEBI" id="CHEBI:47013"/>
        <dbReference type="ChEBI" id="CHEBI:78346"/>
        <dbReference type="ChEBI" id="CHEBI:456216"/>
        <dbReference type="EC" id="2.7.1.15"/>
    </reaction>
</comment>
<comment type="similarity">
    <text evidence="1">Belongs to the carbohydrate kinase pfkB family.</text>
</comment>
<gene>
    <name evidence="15" type="ORF">FRX31_035237</name>
</gene>
<accession>A0A7J6URL7</accession>
<keyword evidence="5 12" id="KW-0479">Metal-binding</keyword>
<keyword evidence="12" id="KW-0539">Nucleus</keyword>
<keyword evidence="11 12" id="KW-0119">Carbohydrate metabolism</keyword>
<comment type="cofactor">
    <cofactor evidence="12">
        <name>Mg(2+)</name>
        <dbReference type="ChEBI" id="CHEBI:18420"/>
    </cofactor>
    <text evidence="12">Requires a divalent cation, most likely magnesium in vivo, as an electrophilic catalyst to aid phosphoryl group transfer. It is the chelate of the metal and the nucleotide that is the actual substrate.</text>
</comment>
<comment type="activity regulation">
    <text evidence="12">Activated by a monovalent cation that binds near, but not in, the active site. The most likely occupant of the site in vivo is potassium. Ion binding induces a conformational change that may alter substrate affinity.</text>
</comment>
<dbReference type="InterPro" id="IPR002173">
    <property type="entry name" value="Carboh/pur_kinase_PfkB_CS"/>
</dbReference>
<feature type="binding site" evidence="12">
    <location>
        <position position="294"/>
    </location>
    <ligand>
        <name>K(+)</name>
        <dbReference type="ChEBI" id="CHEBI:29103"/>
    </ligand>
</feature>
<feature type="active site" description="Proton acceptor" evidence="12">
    <location>
        <position position="298"/>
    </location>
</feature>
<dbReference type="InterPro" id="IPR002139">
    <property type="entry name" value="Ribo/fructo_kinase"/>
</dbReference>
<comment type="similarity">
    <text evidence="12">Belongs to the carbohydrate kinase PfkB family. Ribokinase subfamily.</text>
</comment>
<evidence type="ECO:0000256" key="6">
    <source>
        <dbReference type="ARBA" id="ARBA00022741"/>
    </source>
</evidence>
<feature type="binding site" evidence="12">
    <location>
        <position position="356"/>
    </location>
    <ligand>
        <name>K(+)</name>
        <dbReference type="ChEBI" id="CHEBI:29103"/>
    </ligand>
</feature>
<feature type="binding site" evidence="12">
    <location>
        <position position="183"/>
    </location>
    <ligand>
        <name>substrate</name>
    </ligand>
</feature>
<evidence type="ECO:0000256" key="4">
    <source>
        <dbReference type="ARBA" id="ARBA00022679"/>
    </source>
</evidence>
<feature type="binding site" evidence="12">
    <location>
        <position position="228"/>
    </location>
    <ligand>
        <name>ATP</name>
        <dbReference type="ChEBI" id="CHEBI:30616"/>
    </ligand>
</feature>
<evidence type="ECO:0000256" key="1">
    <source>
        <dbReference type="ARBA" id="ARBA00005380"/>
    </source>
</evidence>
<feature type="region of interest" description="Disordered" evidence="13">
    <location>
        <begin position="1"/>
        <end position="25"/>
    </location>
</feature>
<keyword evidence="16" id="KW-1185">Reference proteome</keyword>
<dbReference type="Pfam" id="PF00294">
    <property type="entry name" value="PfkB"/>
    <property type="match status" value="1"/>
</dbReference>
<dbReference type="InterPro" id="IPR011877">
    <property type="entry name" value="Ribokinase"/>
</dbReference>
<feature type="binding site" evidence="12">
    <location>
        <begin position="297"/>
        <end position="298"/>
    </location>
    <ligand>
        <name>ATP</name>
        <dbReference type="ChEBI" id="CHEBI:30616"/>
    </ligand>
</feature>
<evidence type="ECO:0000256" key="10">
    <source>
        <dbReference type="ARBA" id="ARBA00022958"/>
    </source>
</evidence>
<feature type="binding site" evidence="12">
    <location>
        <position position="359"/>
    </location>
    <ligand>
        <name>K(+)</name>
        <dbReference type="ChEBI" id="CHEBI:29103"/>
    </ligand>
</feature>
<feature type="domain" description="Carbohydrate kinase PfkB" evidence="14">
    <location>
        <begin position="46"/>
        <end position="326"/>
    </location>
</feature>
<sequence>MTTNRQPAETFKVSSHEPNNQIDSNEQISTKEAINHSKTSVPQLPLVVIGSANAEIYFEIDELPKLGETISANASQVLVGGKGVNQAACGGKLCYPTYFIGHVGDDAHGKLIKEALKSNGVLLDYLNIVSSAPTGHALMVQESDGQNSVINVGGANMCFWPKEFSNDVLEVVKNAGIVLLQREIPDSVNIQVAKVAQNAGVQVLMDAGGMERPTPVELLSFVDILISNETELEHLTGMPTKSYEEISQAAAKCLEMGVKKVLVKHGENGSVLYVEGEEAIRQMPISTGNILDTTGAGDTFTAAFAVALVEGKSEVECLTFAGIAGCFSFPFCNFIIVLLHTSHKLSGATAAAASLCIQVKGAMPSMPERKAVLNVLQSL</sequence>
<comment type="caution">
    <text evidence="12">Lacks conserved residue(s) required for the propagation of feature annotation.</text>
</comment>
<dbReference type="Gene3D" id="3.40.1190.20">
    <property type="match status" value="1"/>
</dbReference>
<comment type="subunit">
    <text evidence="12">Homodimer.</text>
</comment>
<evidence type="ECO:0000259" key="14">
    <source>
        <dbReference type="Pfam" id="PF00294"/>
    </source>
</evidence>
<comment type="caution">
    <text evidence="15">The sequence shown here is derived from an EMBL/GenBank/DDBJ whole genome shotgun (WGS) entry which is preliminary data.</text>
</comment>
<dbReference type="GO" id="GO:0046872">
    <property type="term" value="F:metal ion binding"/>
    <property type="evidence" value="ECO:0007669"/>
    <property type="project" value="UniProtKB-KW"/>
</dbReference>
<evidence type="ECO:0000256" key="12">
    <source>
        <dbReference type="HAMAP-Rule" id="MF_03215"/>
    </source>
</evidence>
<evidence type="ECO:0000313" key="16">
    <source>
        <dbReference type="Proteomes" id="UP000554482"/>
    </source>
</evidence>
<dbReference type="EMBL" id="JABWDY010044375">
    <property type="protein sequence ID" value="KAF5175177.1"/>
    <property type="molecule type" value="Genomic_DNA"/>
</dbReference>
<comment type="pathway">
    <text evidence="12">Carbohydrate metabolism; D-ribose degradation; D-ribose 5-phosphate from beta-D-ribopyranose: step 2/2.</text>
</comment>
<reference evidence="15 16" key="1">
    <citation type="submission" date="2020-06" db="EMBL/GenBank/DDBJ databases">
        <title>Transcriptomic and genomic resources for Thalictrum thalictroides and T. hernandezii: Facilitating candidate gene discovery in an emerging model plant lineage.</title>
        <authorList>
            <person name="Arias T."/>
            <person name="Riano-Pachon D.M."/>
            <person name="Di Stilio V.S."/>
        </authorList>
    </citation>
    <scope>NUCLEOTIDE SEQUENCE [LARGE SCALE GENOMIC DNA]</scope>
    <source>
        <strain evidence="16">cv. WT478/WT964</strain>
        <tissue evidence="15">Leaves</tissue>
    </source>
</reference>
<dbReference type="PANTHER" id="PTHR10584">
    <property type="entry name" value="SUGAR KINASE"/>
    <property type="match status" value="1"/>
</dbReference>
<evidence type="ECO:0000256" key="3">
    <source>
        <dbReference type="ARBA" id="ARBA00016943"/>
    </source>
</evidence>
<dbReference type="GO" id="GO:0005737">
    <property type="term" value="C:cytoplasm"/>
    <property type="evidence" value="ECO:0007669"/>
    <property type="project" value="UniProtKB-SubCell"/>
</dbReference>
<feature type="binding site" evidence="12">
    <location>
        <begin position="264"/>
        <end position="269"/>
    </location>
    <ligand>
        <name>ATP</name>
        <dbReference type="ChEBI" id="CHEBI:30616"/>
    </ligand>
</feature>
<evidence type="ECO:0000313" key="15">
    <source>
        <dbReference type="EMBL" id="KAF5175177.1"/>
    </source>
</evidence>
<dbReference type="CDD" id="cd01174">
    <property type="entry name" value="ribokinase"/>
    <property type="match status" value="1"/>
</dbReference>
<dbReference type="PROSITE" id="PS00584">
    <property type="entry name" value="PFKB_KINASES_2"/>
    <property type="match status" value="1"/>
</dbReference>
<dbReference type="GO" id="GO:0005524">
    <property type="term" value="F:ATP binding"/>
    <property type="evidence" value="ECO:0007669"/>
    <property type="project" value="UniProtKB-UniRule"/>
</dbReference>
<feature type="binding site" evidence="12">
    <location>
        <position position="292"/>
    </location>
    <ligand>
        <name>K(+)</name>
        <dbReference type="ChEBI" id="CHEBI:29103"/>
    </ligand>
</feature>
<feature type="binding site" evidence="12">
    <location>
        <position position="298"/>
    </location>
    <ligand>
        <name>substrate</name>
    </ligand>
</feature>
<proteinExistence type="inferred from homology"/>
<keyword evidence="7 12" id="KW-0418">Kinase</keyword>
<dbReference type="InterPro" id="IPR029056">
    <property type="entry name" value="Ribokinase-like"/>
</dbReference>
<dbReference type="PRINTS" id="PR00990">
    <property type="entry name" value="RIBOKINASE"/>
</dbReference>
<evidence type="ECO:0000256" key="8">
    <source>
        <dbReference type="ARBA" id="ARBA00022840"/>
    </source>
</evidence>
<comment type="function">
    <text evidence="12">Catalyzes the phosphorylation of ribose at O-5 in a reaction requiring ATP and magnesium. The resulting D-ribose-5-phosphate can then be used either for sythesis of nucleotides, histidine, and tryptophan, or as a component of the pentose phosphate pathway.</text>
</comment>
<dbReference type="EC" id="2.7.1.15" evidence="2 12"/>
<organism evidence="15 16">
    <name type="scientific">Thalictrum thalictroides</name>
    <name type="common">Rue-anemone</name>
    <name type="synonym">Anemone thalictroides</name>
    <dbReference type="NCBI Taxonomy" id="46969"/>
    <lineage>
        <taxon>Eukaryota</taxon>
        <taxon>Viridiplantae</taxon>
        <taxon>Streptophyta</taxon>
        <taxon>Embryophyta</taxon>
        <taxon>Tracheophyta</taxon>
        <taxon>Spermatophyta</taxon>
        <taxon>Magnoliopsida</taxon>
        <taxon>Ranunculales</taxon>
        <taxon>Ranunculaceae</taxon>
        <taxon>Thalictroideae</taxon>
        <taxon>Thalictrum</taxon>
    </lineage>
</organism>
<name>A0A7J6URL7_THATH</name>
<protein>
    <recommendedName>
        <fullName evidence="3 12">Ribokinase</fullName>
        <shortName evidence="12">RK</shortName>
        <ecNumber evidence="2 12">2.7.1.15</ecNumber>
    </recommendedName>
</protein>
<evidence type="ECO:0000256" key="11">
    <source>
        <dbReference type="ARBA" id="ARBA00023277"/>
    </source>
</evidence>
<dbReference type="GO" id="GO:0019303">
    <property type="term" value="P:D-ribose catabolic process"/>
    <property type="evidence" value="ECO:0007669"/>
    <property type="project" value="UniProtKB-UniRule"/>
</dbReference>
<comment type="subcellular location">
    <subcellularLocation>
        <location evidence="12">Cytoplasm</location>
    </subcellularLocation>
    <subcellularLocation>
        <location evidence="12">Nucleus</location>
    </subcellularLocation>
</comment>
<keyword evidence="8 12" id="KW-0067">ATP-binding</keyword>
<evidence type="ECO:0000256" key="7">
    <source>
        <dbReference type="ARBA" id="ARBA00022777"/>
    </source>
</evidence>
<evidence type="ECO:0000256" key="2">
    <source>
        <dbReference type="ARBA" id="ARBA00012035"/>
    </source>
</evidence>
<dbReference type="GO" id="GO:0005634">
    <property type="term" value="C:nucleus"/>
    <property type="evidence" value="ECO:0007669"/>
    <property type="project" value="UniProtKB-SubCell"/>
</dbReference>
<keyword evidence="6 12" id="KW-0547">Nucleotide-binding</keyword>
<feature type="binding site" evidence="12">
    <location>
        <position position="365"/>
    </location>
    <ligand>
        <name>K(+)</name>
        <dbReference type="ChEBI" id="CHEBI:29103"/>
    </ligand>
</feature>
<keyword evidence="12" id="KW-0963">Cytoplasm</keyword>
<dbReference type="GO" id="GO:0004747">
    <property type="term" value="F:ribokinase activity"/>
    <property type="evidence" value="ECO:0007669"/>
    <property type="project" value="UniProtKB-UniRule"/>
</dbReference>
<dbReference type="OrthoDB" id="415590at2759"/>